<dbReference type="CTD" id="36344159"/>
<accession>W6U8I4</accession>
<proteinExistence type="predicted"/>
<keyword evidence="3" id="KW-1185">Reference proteome</keyword>
<reference evidence="2 3" key="1">
    <citation type="journal article" date="2013" name="Nat. Genet.">
        <title>The genome of the hydatid tapeworm Echinococcus granulosus.</title>
        <authorList>
            <person name="Zheng H."/>
            <person name="Zhang W."/>
            <person name="Zhang L."/>
            <person name="Zhang Z."/>
            <person name="Li J."/>
            <person name="Lu G."/>
            <person name="Zhu Y."/>
            <person name="Wang Y."/>
            <person name="Huang Y."/>
            <person name="Liu J."/>
            <person name="Kang H."/>
            <person name="Chen J."/>
            <person name="Wang L."/>
            <person name="Chen A."/>
            <person name="Yu S."/>
            <person name="Gao Z."/>
            <person name="Jin L."/>
            <person name="Gu W."/>
            <person name="Wang Z."/>
            <person name="Zhao L."/>
            <person name="Shi B."/>
            <person name="Wen H."/>
            <person name="Lin R."/>
            <person name="Jones M.K."/>
            <person name="Brejova B."/>
            <person name="Vinar T."/>
            <person name="Zhao G."/>
            <person name="McManus D.P."/>
            <person name="Chen Z."/>
            <person name="Zhou Y."/>
            <person name="Wang S."/>
        </authorList>
    </citation>
    <scope>NUCLEOTIDE SEQUENCE [LARGE SCALE GENOMIC DNA]</scope>
</reference>
<name>W6U8I4_ECHGR</name>
<dbReference type="Gene3D" id="2.10.25.10">
    <property type="entry name" value="Laminin"/>
    <property type="match status" value="1"/>
</dbReference>
<evidence type="ECO:0000313" key="2">
    <source>
        <dbReference type="EMBL" id="EUB56716.1"/>
    </source>
</evidence>
<dbReference type="EMBL" id="APAU02000106">
    <property type="protein sequence ID" value="EUB56716.1"/>
    <property type="molecule type" value="Genomic_DNA"/>
</dbReference>
<dbReference type="OrthoDB" id="6253279at2759"/>
<evidence type="ECO:0008006" key="4">
    <source>
        <dbReference type="Google" id="ProtNLM"/>
    </source>
</evidence>
<evidence type="ECO:0000313" key="3">
    <source>
        <dbReference type="Proteomes" id="UP000019149"/>
    </source>
</evidence>
<dbReference type="OMA" id="CIRRTGW"/>
<protein>
    <recommendedName>
        <fullName evidence="4">EGF region</fullName>
    </recommendedName>
</protein>
<dbReference type="GeneID" id="36344159"/>
<feature type="region of interest" description="Disordered" evidence="1">
    <location>
        <begin position="138"/>
        <end position="158"/>
    </location>
</feature>
<dbReference type="AlphaFoldDB" id="W6U8I4"/>
<dbReference type="KEGG" id="egl:EGR_08444"/>
<evidence type="ECO:0000256" key="1">
    <source>
        <dbReference type="SAM" id="MobiDB-lite"/>
    </source>
</evidence>
<dbReference type="Proteomes" id="UP000019149">
    <property type="component" value="Unassembled WGS sequence"/>
</dbReference>
<dbReference type="RefSeq" id="XP_024347912.1">
    <property type="nucleotide sequence ID" value="XM_024497693.1"/>
</dbReference>
<gene>
    <name evidence="2" type="ORF">EGR_08444</name>
</gene>
<sequence length="158" mass="17544">MGDEFKGHWTDMHTYSADAHAANLVRTMPVTQVSIAPPLIVMGIISSWWRVITVCTACLLLTDSHVLVTECPSGTPTCSHGQCIRRTGWDEQGKAVDEEHCICKPNYYGKACTLLLVAEFSDPQIVSPGDVTLFSLDEPDDYEGGEPHEQYLPHRRAR</sequence>
<organism evidence="2 3">
    <name type="scientific">Echinococcus granulosus</name>
    <name type="common">Hydatid tapeworm</name>
    <dbReference type="NCBI Taxonomy" id="6210"/>
    <lineage>
        <taxon>Eukaryota</taxon>
        <taxon>Metazoa</taxon>
        <taxon>Spiralia</taxon>
        <taxon>Lophotrochozoa</taxon>
        <taxon>Platyhelminthes</taxon>
        <taxon>Cestoda</taxon>
        <taxon>Eucestoda</taxon>
        <taxon>Cyclophyllidea</taxon>
        <taxon>Taeniidae</taxon>
        <taxon>Echinococcus</taxon>
        <taxon>Echinococcus granulosus group</taxon>
    </lineage>
</organism>
<comment type="caution">
    <text evidence="2">The sequence shown here is derived from an EMBL/GenBank/DDBJ whole genome shotgun (WGS) entry which is preliminary data.</text>
</comment>